<dbReference type="EMBL" id="BJZT01000002">
    <property type="protein sequence ID" value="GEO97838.1"/>
    <property type="molecule type" value="Genomic_DNA"/>
</dbReference>
<dbReference type="AlphaFoldDB" id="A0A512IJM2"/>
<dbReference type="Proteomes" id="UP000321258">
    <property type="component" value="Unassembled WGS sequence"/>
</dbReference>
<dbReference type="RefSeq" id="WP_147076124.1">
    <property type="nucleotide sequence ID" value="NZ_BJZT01000002.1"/>
</dbReference>
<sequence>MSTLTKNQHYVWCNYLREWTDKKGHIACYMLKERNSFCTKPENIAVERFFYELTDLNEIEQEWIDRLIERASNPEVRQMHRETVGLFQNIFKMQSWLDLQQDLADTARQSLQAKLDVMRKTLGERWHTGIENLAFPLLEKLKNSDVDFYNHEQDRINFIHYISQQFFRTPKLRVLQIRENHPYFDKGLDLDRTWFLESQIFATNVSAGIFLERNMYKFKFLTNETETSFITGDQPVISLGEDGIGFRLYYPLKPTLALIFEKDAIAPLKTETKAMSLQVNYYNSQMLKFSYNQIYGLNKEHLQAVADLPKDVLAG</sequence>
<organism evidence="1 2">
    <name type="scientific">Methylobacterium haplocladii</name>
    <dbReference type="NCBI Taxonomy" id="1176176"/>
    <lineage>
        <taxon>Bacteria</taxon>
        <taxon>Pseudomonadati</taxon>
        <taxon>Pseudomonadota</taxon>
        <taxon>Alphaproteobacteria</taxon>
        <taxon>Hyphomicrobiales</taxon>
        <taxon>Methylobacteriaceae</taxon>
        <taxon>Methylobacterium</taxon>
    </lineage>
</organism>
<proteinExistence type="predicted"/>
<reference evidence="1 2" key="1">
    <citation type="submission" date="2019-07" db="EMBL/GenBank/DDBJ databases">
        <title>Whole genome shotgun sequence of Methylobacterium haplocladii NBRC 107714.</title>
        <authorList>
            <person name="Hosoyama A."/>
            <person name="Uohara A."/>
            <person name="Ohji S."/>
            <person name="Ichikawa N."/>
        </authorList>
    </citation>
    <scope>NUCLEOTIDE SEQUENCE [LARGE SCALE GENOMIC DNA]</scope>
    <source>
        <strain evidence="1 2">NBRC 107714</strain>
    </source>
</reference>
<dbReference type="InterPro" id="IPR025332">
    <property type="entry name" value="DUF4238"/>
</dbReference>
<accession>A0A512IJM2</accession>
<dbReference type="Pfam" id="PF14022">
    <property type="entry name" value="DUF4238"/>
    <property type="match status" value="1"/>
</dbReference>
<comment type="caution">
    <text evidence="1">The sequence shown here is derived from an EMBL/GenBank/DDBJ whole genome shotgun (WGS) entry which is preliminary data.</text>
</comment>
<dbReference type="OrthoDB" id="7556813at2"/>
<keyword evidence="2" id="KW-1185">Reference proteome</keyword>
<evidence type="ECO:0000313" key="1">
    <source>
        <dbReference type="EMBL" id="GEO97838.1"/>
    </source>
</evidence>
<gene>
    <name evidence="1" type="ORF">MHA02_02260</name>
</gene>
<evidence type="ECO:0000313" key="2">
    <source>
        <dbReference type="Proteomes" id="UP000321258"/>
    </source>
</evidence>
<evidence type="ECO:0008006" key="3">
    <source>
        <dbReference type="Google" id="ProtNLM"/>
    </source>
</evidence>
<name>A0A512IJM2_9HYPH</name>
<protein>
    <recommendedName>
        <fullName evidence="3">DUF4238 domain-containing protein</fullName>
    </recommendedName>
</protein>